<comment type="caution">
    <text evidence="2">The sequence shown here is derived from an EMBL/GenBank/DDBJ whole genome shotgun (WGS) entry which is preliminary data.</text>
</comment>
<feature type="compositionally biased region" description="Polar residues" evidence="1">
    <location>
        <begin position="46"/>
        <end position="55"/>
    </location>
</feature>
<feature type="compositionally biased region" description="Polar residues" evidence="1">
    <location>
        <begin position="113"/>
        <end position="122"/>
    </location>
</feature>
<sequence>MSRTANELADLIGCISLEGSKGNDSNEKLQTKRKEPPEQDDELKPTTPSSLTGGRSMTPVKDEGPIKAQTEVPQATSQNNVNPSPPPTPDTTAQKLPLQSNPEPKSSEPDPGAQQQTASPQHKSFHSVAPPPNFKPTDPYPRPGLLVGDFPPAKPYKYRDRKHVPPSRRRASYPAPIIPTSFSVLREDSGNTSHCPENAGAPSIAIPSTTAFTFPQFQKGSLPATIKAEKSASLSGKAYIIEATIAKLRGTRVIGIFTSLLLANKRLEEYIAQCFPLSTSPTSSSSSTSRSQNRGSTSPRITKRGPWPNGAVEIVLPFTINNIEKLKILPKPSSLSQFQGSEAAFLATDSSNLGTMVLAVCTTVKEAWEVCLGYMEDLGVGKGESADIDNVLIWNCKEGE</sequence>
<gene>
    <name evidence="2" type="ORF">G7Y89_g3959</name>
</gene>
<feature type="compositionally biased region" description="Basic and acidic residues" evidence="1">
    <location>
        <begin position="24"/>
        <end position="37"/>
    </location>
</feature>
<keyword evidence="3" id="KW-1185">Reference proteome</keyword>
<evidence type="ECO:0000256" key="1">
    <source>
        <dbReference type="SAM" id="MobiDB-lite"/>
    </source>
</evidence>
<reference evidence="2 3" key="1">
    <citation type="submission" date="2020-03" db="EMBL/GenBank/DDBJ databases">
        <title>Draft Genome Sequence of Cudoniella acicularis.</title>
        <authorList>
            <person name="Buettner E."/>
            <person name="Kellner H."/>
        </authorList>
    </citation>
    <scope>NUCLEOTIDE SEQUENCE [LARGE SCALE GENOMIC DNA]</scope>
    <source>
        <strain evidence="2 3">DSM 108380</strain>
    </source>
</reference>
<feature type="compositionally biased region" description="Polar residues" evidence="1">
    <location>
        <begin position="71"/>
        <end position="82"/>
    </location>
</feature>
<accession>A0A8H4W542</accession>
<protein>
    <submittedName>
        <fullName evidence="2">Uncharacterized protein</fullName>
    </submittedName>
</protein>
<name>A0A8H4W542_9HELO</name>
<dbReference type="AlphaFoldDB" id="A0A8H4W542"/>
<dbReference type="Proteomes" id="UP000566819">
    <property type="component" value="Unassembled WGS sequence"/>
</dbReference>
<feature type="compositionally biased region" description="Pro residues" evidence="1">
    <location>
        <begin position="129"/>
        <end position="142"/>
    </location>
</feature>
<evidence type="ECO:0000313" key="2">
    <source>
        <dbReference type="EMBL" id="KAF4634137.1"/>
    </source>
</evidence>
<dbReference type="EMBL" id="JAAMPI010000205">
    <property type="protein sequence ID" value="KAF4634137.1"/>
    <property type="molecule type" value="Genomic_DNA"/>
</dbReference>
<proteinExistence type="predicted"/>
<feature type="compositionally biased region" description="Low complexity" evidence="1">
    <location>
        <begin position="278"/>
        <end position="298"/>
    </location>
</feature>
<feature type="region of interest" description="Disordered" evidence="1">
    <location>
        <begin position="278"/>
        <end position="305"/>
    </location>
</feature>
<evidence type="ECO:0000313" key="3">
    <source>
        <dbReference type="Proteomes" id="UP000566819"/>
    </source>
</evidence>
<feature type="region of interest" description="Disordered" evidence="1">
    <location>
        <begin position="1"/>
        <end position="173"/>
    </location>
</feature>
<organism evidence="2 3">
    <name type="scientific">Cudoniella acicularis</name>
    <dbReference type="NCBI Taxonomy" id="354080"/>
    <lineage>
        <taxon>Eukaryota</taxon>
        <taxon>Fungi</taxon>
        <taxon>Dikarya</taxon>
        <taxon>Ascomycota</taxon>
        <taxon>Pezizomycotina</taxon>
        <taxon>Leotiomycetes</taxon>
        <taxon>Helotiales</taxon>
        <taxon>Tricladiaceae</taxon>
        <taxon>Cudoniella</taxon>
    </lineage>
</organism>
<feature type="compositionally biased region" description="Polar residues" evidence="1">
    <location>
        <begin position="90"/>
        <end position="104"/>
    </location>
</feature>
<feature type="compositionally biased region" description="Basic residues" evidence="1">
    <location>
        <begin position="159"/>
        <end position="171"/>
    </location>
</feature>